<name>A0A7G8PZ46_9GAMM</name>
<dbReference type="GO" id="GO:0004497">
    <property type="term" value="F:monooxygenase activity"/>
    <property type="evidence" value="ECO:0007669"/>
    <property type="project" value="UniProtKB-KW"/>
</dbReference>
<gene>
    <name evidence="1" type="ORF">H8F01_11665</name>
</gene>
<dbReference type="AlphaFoldDB" id="A0A7G8PZ46"/>
<reference evidence="1 2" key="1">
    <citation type="submission" date="2020-08" db="EMBL/GenBank/DDBJ databases">
        <title>Dyella sp. G9 isolated from forest soil.</title>
        <authorList>
            <person name="Fu J."/>
            <person name="Qiu L."/>
        </authorList>
    </citation>
    <scope>NUCLEOTIDE SEQUENCE [LARGE SCALE GENOMIC DNA]</scope>
    <source>
        <strain evidence="1 2">G9</strain>
    </source>
</reference>
<keyword evidence="1" id="KW-0503">Monooxygenase</keyword>
<dbReference type="InterPro" id="IPR011008">
    <property type="entry name" value="Dimeric_a/b-barrel"/>
</dbReference>
<dbReference type="EMBL" id="CP060412">
    <property type="protein sequence ID" value="QNJ99803.1"/>
    <property type="molecule type" value="Genomic_DNA"/>
</dbReference>
<dbReference type="Proteomes" id="UP000515873">
    <property type="component" value="Chromosome"/>
</dbReference>
<evidence type="ECO:0000313" key="1">
    <source>
        <dbReference type="EMBL" id="QNJ99803.1"/>
    </source>
</evidence>
<sequence length="111" mass="12715">MSQQIAFDRRPVYRIDRFNVPAPAWPAFLERLHLTQHALDKLPGCRQNLVLTQPDLAGEYNVMTVVEWMDESHMSAAKAAMQARYAVERFDPAAFMQKLGVKADLGVYRHV</sequence>
<keyword evidence="2" id="KW-1185">Reference proteome</keyword>
<dbReference type="KEGG" id="dtl:H8F01_11665"/>
<proteinExistence type="predicted"/>
<accession>A0A7G8PZ46</accession>
<dbReference type="Gene3D" id="3.30.70.100">
    <property type="match status" value="1"/>
</dbReference>
<keyword evidence="1" id="KW-0560">Oxidoreductase</keyword>
<dbReference type="RefSeq" id="WP_187055295.1">
    <property type="nucleotide sequence ID" value="NZ_CP060412.1"/>
</dbReference>
<evidence type="ECO:0000313" key="2">
    <source>
        <dbReference type="Proteomes" id="UP000515873"/>
    </source>
</evidence>
<organism evidence="1 2">
    <name type="scientific">Dyella telluris</name>
    <dbReference type="NCBI Taxonomy" id="2763498"/>
    <lineage>
        <taxon>Bacteria</taxon>
        <taxon>Pseudomonadati</taxon>
        <taxon>Pseudomonadota</taxon>
        <taxon>Gammaproteobacteria</taxon>
        <taxon>Lysobacterales</taxon>
        <taxon>Rhodanobacteraceae</taxon>
        <taxon>Dyella</taxon>
    </lineage>
</organism>
<protein>
    <submittedName>
        <fullName evidence="1">Antibiotic biosynthesis monooxygenase</fullName>
    </submittedName>
</protein>
<dbReference type="SUPFAM" id="SSF54909">
    <property type="entry name" value="Dimeric alpha+beta barrel"/>
    <property type="match status" value="1"/>
</dbReference>